<dbReference type="PANTHER" id="PTHR30447:SF0">
    <property type="entry name" value="FRUCTOSE-1,6-BISPHOSPHATASE 1 CLASS 2-RELATED"/>
    <property type="match status" value="1"/>
</dbReference>
<dbReference type="SUPFAM" id="SSF56655">
    <property type="entry name" value="Carbohydrate phosphatase"/>
    <property type="match status" value="1"/>
</dbReference>
<feature type="non-terminal residue" evidence="5">
    <location>
        <position position="96"/>
    </location>
</feature>
<evidence type="ECO:0000256" key="1">
    <source>
        <dbReference type="ARBA" id="ARBA00022723"/>
    </source>
</evidence>
<dbReference type="PANTHER" id="PTHR30447">
    <property type="entry name" value="FRUCTOSE-1,6-BISPHOSPHATASE CLASS 2"/>
    <property type="match status" value="1"/>
</dbReference>
<dbReference type="EMBL" id="UINC01053636">
    <property type="protein sequence ID" value="SVB70392.1"/>
    <property type="molecule type" value="Genomic_DNA"/>
</dbReference>
<dbReference type="GO" id="GO:0030388">
    <property type="term" value="P:fructose 1,6-bisphosphate metabolic process"/>
    <property type="evidence" value="ECO:0007669"/>
    <property type="project" value="TreeGrafter"/>
</dbReference>
<dbReference type="GO" id="GO:0046872">
    <property type="term" value="F:metal ion binding"/>
    <property type="evidence" value="ECO:0007669"/>
    <property type="project" value="UniProtKB-KW"/>
</dbReference>
<dbReference type="GO" id="GO:0042132">
    <property type="term" value="F:fructose 1,6-bisphosphate 1-phosphatase activity"/>
    <property type="evidence" value="ECO:0007669"/>
    <property type="project" value="InterPro"/>
</dbReference>
<keyword evidence="4" id="KW-0119">Carbohydrate metabolism</keyword>
<sequence>MRTALNEIDFKGRIVIGEGERDEAPMLYIGEEVGSGKNDEVDIALDPLEGTTITAKGMPNSLSVIAAAQKGGLLYAPDAYMNKIAVGGQLPKDAGD</sequence>
<evidence type="ECO:0000256" key="3">
    <source>
        <dbReference type="ARBA" id="ARBA00023211"/>
    </source>
</evidence>
<keyword evidence="2" id="KW-0378">Hydrolase</keyword>
<evidence type="ECO:0000256" key="4">
    <source>
        <dbReference type="ARBA" id="ARBA00023277"/>
    </source>
</evidence>
<dbReference type="AlphaFoldDB" id="A0A382G6C8"/>
<dbReference type="GO" id="GO:0006071">
    <property type="term" value="P:glycerol metabolic process"/>
    <property type="evidence" value="ECO:0007669"/>
    <property type="project" value="InterPro"/>
</dbReference>
<evidence type="ECO:0000313" key="5">
    <source>
        <dbReference type="EMBL" id="SVB70392.1"/>
    </source>
</evidence>
<keyword evidence="3" id="KW-0464">Manganese</keyword>
<dbReference type="GO" id="GO:0005829">
    <property type="term" value="C:cytosol"/>
    <property type="evidence" value="ECO:0007669"/>
    <property type="project" value="TreeGrafter"/>
</dbReference>
<dbReference type="Pfam" id="PF03320">
    <property type="entry name" value="FBPase_glpX"/>
    <property type="match status" value="1"/>
</dbReference>
<accession>A0A382G6C8</accession>
<proteinExistence type="predicted"/>
<evidence type="ECO:0000256" key="2">
    <source>
        <dbReference type="ARBA" id="ARBA00022801"/>
    </source>
</evidence>
<dbReference type="GO" id="GO:0006094">
    <property type="term" value="P:gluconeogenesis"/>
    <property type="evidence" value="ECO:0007669"/>
    <property type="project" value="InterPro"/>
</dbReference>
<protein>
    <recommendedName>
        <fullName evidence="6">Fructose-bisphosphatase</fullName>
    </recommendedName>
</protein>
<dbReference type="InterPro" id="IPR004464">
    <property type="entry name" value="FBPase_class-2/SBPase"/>
</dbReference>
<gene>
    <name evidence="5" type="ORF">METZ01_LOCUS223246</name>
</gene>
<evidence type="ECO:0008006" key="6">
    <source>
        <dbReference type="Google" id="ProtNLM"/>
    </source>
</evidence>
<name>A0A382G6C8_9ZZZZ</name>
<dbReference type="Gene3D" id="3.30.540.10">
    <property type="entry name" value="Fructose-1,6-Bisphosphatase, subunit A, domain 1"/>
    <property type="match status" value="1"/>
</dbReference>
<reference evidence="5" key="1">
    <citation type="submission" date="2018-05" db="EMBL/GenBank/DDBJ databases">
        <authorList>
            <person name="Lanie J.A."/>
            <person name="Ng W.-L."/>
            <person name="Kazmierczak K.M."/>
            <person name="Andrzejewski T.M."/>
            <person name="Davidsen T.M."/>
            <person name="Wayne K.J."/>
            <person name="Tettelin H."/>
            <person name="Glass J.I."/>
            <person name="Rusch D."/>
            <person name="Podicherti R."/>
            <person name="Tsui H.-C.T."/>
            <person name="Winkler M.E."/>
        </authorList>
    </citation>
    <scope>NUCLEOTIDE SEQUENCE</scope>
</reference>
<keyword evidence="1" id="KW-0479">Metal-binding</keyword>
<organism evidence="5">
    <name type="scientific">marine metagenome</name>
    <dbReference type="NCBI Taxonomy" id="408172"/>
    <lineage>
        <taxon>unclassified sequences</taxon>
        <taxon>metagenomes</taxon>
        <taxon>ecological metagenomes</taxon>
    </lineage>
</organism>